<reference evidence="3 4" key="1">
    <citation type="journal article" date="2014" name="Genome Biol. Evol.">
        <title>Comparative genomics and transcriptomics analyses reveal divergent lifestyle features of nematode endoparasitic fungus Hirsutella minnesotensis.</title>
        <authorList>
            <person name="Lai Y."/>
            <person name="Liu K."/>
            <person name="Zhang X."/>
            <person name="Zhang X."/>
            <person name="Li K."/>
            <person name="Wang N."/>
            <person name="Shu C."/>
            <person name="Wu Y."/>
            <person name="Wang C."/>
            <person name="Bushley K.E."/>
            <person name="Xiang M."/>
            <person name="Liu X."/>
        </authorList>
    </citation>
    <scope>NUCLEOTIDE SEQUENCE [LARGE SCALE GENOMIC DNA]</scope>
    <source>
        <strain evidence="3 4">3608</strain>
    </source>
</reference>
<evidence type="ECO:0000259" key="2">
    <source>
        <dbReference type="Pfam" id="PF24355"/>
    </source>
</evidence>
<evidence type="ECO:0000313" key="4">
    <source>
        <dbReference type="Proteomes" id="UP000054481"/>
    </source>
</evidence>
<feature type="domain" description="DUF7514" evidence="2">
    <location>
        <begin position="18"/>
        <end position="176"/>
    </location>
</feature>
<feature type="compositionally biased region" description="Basic residues" evidence="1">
    <location>
        <begin position="301"/>
        <end position="311"/>
    </location>
</feature>
<dbReference type="EMBL" id="KQ030513">
    <property type="protein sequence ID" value="KJZ76166.1"/>
    <property type="molecule type" value="Genomic_DNA"/>
</dbReference>
<dbReference type="PANTHER" id="PTHR39611">
    <property type="entry name" value="HYDROXYPROLINE-RICH GLYCOPROTEIN DZ-HRGP-RELATED"/>
    <property type="match status" value="1"/>
</dbReference>
<organism evidence="3 4">
    <name type="scientific">Hirsutella minnesotensis 3608</name>
    <dbReference type="NCBI Taxonomy" id="1043627"/>
    <lineage>
        <taxon>Eukaryota</taxon>
        <taxon>Fungi</taxon>
        <taxon>Dikarya</taxon>
        <taxon>Ascomycota</taxon>
        <taxon>Pezizomycotina</taxon>
        <taxon>Sordariomycetes</taxon>
        <taxon>Hypocreomycetidae</taxon>
        <taxon>Hypocreales</taxon>
        <taxon>Ophiocordycipitaceae</taxon>
        <taxon>Hirsutella</taxon>
    </lineage>
</organism>
<dbReference type="Proteomes" id="UP000054481">
    <property type="component" value="Unassembled WGS sequence"/>
</dbReference>
<evidence type="ECO:0000256" key="1">
    <source>
        <dbReference type="SAM" id="MobiDB-lite"/>
    </source>
</evidence>
<feature type="compositionally biased region" description="Polar residues" evidence="1">
    <location>
        <begin position="438"/>
        <end position="452"/>
    </location>
</feature>
<feature type="compositionally biased region" description="Basic and acidic residues" evidence="1">
    <location>
        <begin position="492"/>
        <end position="547"/>
    </location>
</feature>
<feature type="compositionally biased region" description="Basic and acidic residues" evidence="1">
    <location>
        <begin position="250"/>
        <end position="266"/>
    </location>
</feature>
<feature type="compositionally biased region" description="Low complexity" evidence="1">
    <location>
        <begin position="182"/>
        <end position="198"/>
    </location>
</feature>
<name>A0A0F7ZLA3_9HYPO</name>
<protein>
    <recommendedName>
        <fullName evidence="2">DUF7514 domain-containing protein</fullName>
    </recommendedName>
</protein>
<dbReference type="PANTHER" id="PTHR39611:SF2">
    <property type="entry name" value="HYDROXYPROLINE-RICH GLYCOPROTEIN DZ-HRGP"/>
    <property type="match status" value="1"/>
</dbReference>
<keyword evidence="4" id="KW-1185">Reference proteome</keyword>
<feature type="region of interest" description="Disordered" evidence="1">
    <location>
        <begin position="241"/>
        <end position="568"/>
    </location>
</feature>
<accession>A0A0F7ZLA3</accession>
<dbReference type="OrthoDB" id="5420895at2759"/>
<sequence>MSTPGPDAPPGSAVQYAYMFEKDKGPTKQLDALLRAIARHIILELGDKADTHLTPSKLAAFYKSVGGDYDSLFADMPHSSISFIWQVTGCQHTLQPTHDDFAPPSIPALTFRGFSRWESLEILLGPDEHVPFMQYAVKNWDLKHPETGEQFPPDLPANVFPAETDMDVDRWHKSCAEKLRSEAASSAEEAASPTHPNAAPHPQPQAEPKFTYVRINPFQPASPRSRPGEPDYFGRPVSFVHIPARNQGQRRPDRSPRQEDTAEERMRRKSFSDYPSAPPEGEMPHQGYSAAYLDPSVKRSTQPRRHSHPRRVSSDSSDSSEPPGPVHQNTKRRRHPASPPPPSVRRIVPPSAPNPPPAAQNVPPSFRPHRADMRPDESKRRNIPSPLGSFRNKLSETVSHILPNGFTSDRPRPGSRQGSVNDGIHPRRNREPYHPSRLSHSYSDIDSDTSSGDALPEEDVRRRRRMREERERERLRRGRPREPERDWEEERDSGGRRDRPRMRRPDTQRRTSSHADAERQRDSGSWDPRDRDRPRDDRRKWDKRGPEDATPSPAPGVAGRRYQEPTYG</sequence>
<feature type="compositionally biased region" description="Basic and acidic residues" evidence="1">
    <location>
        <begin position="458"/>
        <end position="484"/>
    </location>
</feature>
<gene>
    <name evidence="3" type="ORF">HIM_04622</name>
</gene>
<dbReference type="AlphaFoldDB" id="A0A0F7ZLA3"/>
<feature type="compositionally biased region" description="Basic and acidic residues" evidence="1">
    <location>
        <begin position="369"/>
        <end position="380"/>
    </location>
</feature>
<dbReference type="Pfam" id="PF24355">
    <property type="entry name" value="DUF7514"/>
    <property type="match status" value="1"/>
</dbReference>
<proteinExistence type="predicted"/>
<feature type="region of interest" description="Disordered" evidence="1">
    <location>
        <begin position="178"/>
        <end position="205"/>
    </location>
</feature>
<feature type="region of interest" description="Disordered" evidence="1">
    <location>
        <begin position="217"/>
        <end position="236"/>
    </location>
</feature>
<evidence type="ECO:0000313" key="3">
    <source>
        <dbReference type="EMBL" id="KJZ76166.1"/>
    </source>
</evidence>
<dbReference type="InterPro" id="IPR055936">
    <property type="entry name" value="DUF7514"/>
</dbReference>